<feature type="region of interest" description="Disordered" evidence="1">
    <location>
        <begin position="119"/>
        <end position="159"/>
    </location>
</feature>
<dbReference type="Proteomes" id="UP000296216">
    <property type="component" value="Chromosome"/>
</dbReference>
<dbReference type="EMBL" id="VRYN01000017">
    <property type="protein sequence ID" value="TYO73672.1"/>
    <property type="molecule type" value="Genomic_DNA"/>
</dbReference>
<feature type="transmembrane region" description="Helical" evidence="2">
    <location>
        <begin position="185"/>
        <end position="206"/>
    </location>
</feature>
<gene>
    <name evidence="4" type="ORF">APQ99_02381</name>
    <name evidence="3" type="ORF">HBSAL_06255</name>
</gene>
<dbReference type="EMBL" id="CP038631">
    <property type="protein sequence ID" value="QCC44909.1"/>
    <property type="molecule type" value="Genomic_DNA"/>
</dbReference>
<protein>
    <recommendedName>
        <fullName evidence="7">HTH domain protein</fullName>
    </recommendedName>
</protein>
<evidence type="ECO:0008006" key="7">
    <source>
        <dbReference type="Google" id="ProtNLM"/>
    </source>
</evidence>
<keyword evidence="2" id="KW-0472">Membrane</keyword>
<dbReference type="RefSeq" id="WP_136361376.1">
    <property type="nucleotide sequence ID" value="NZ_VRYN01000017.1"/>
</dbReference>
<accession>A0A4D6GT22</accession>
<evidence type="ECO:0000313" key="3">
    <source>
        <dbReference type="EMBL" id="QCC44909.1"/>
    </source>
</evidence>
<evidence type="ECO:0000313" key="6">
    <source>
        <dbReference type="Proteomes" id="UP000323075"/>
    </source>
</evidence>
<evidence type="ECO:0000256" key="2">
    <source>
        <dbReference type="SAM" id="Phobius"/>
    </source>
</evidence>
<proteinExistence type="predicted"/>
<evidence type="ECO:0000313" key="5">
    <source>
        <dbReference type="Proteomes" id="UP000296216"/>
    </source>
</evidence>
<dbReference type="Proteomes" id="UP000323075">
    <property type="component" value="Unassembled WGS sequence"/>
</dbReference>
<name>A0A4D6GT22_HALS9</name>
<feature type="transmembrane region" description="Helical" evidence="2">
    <location>
        <begin position="221"/>
        <end position="241"/>
    </location>
</feature>
<dbReference type="GeneID" id="39855093"/>
<reference evidence="3 5" key="1">
    <citation type="journal article" date="2019" name="Microbiol. Resour. Announc.">
        <title>The Genome Sequence of the Halobacterium salinarum Type Strain Is Closely Related to That of Laboratory Strains NRC-1 and R1.</title>
        <authorList>
            <person name="Pfeiffer F."/>
            <person name="Marchfelder A."/>
            <person name="Habermann B."/>
            <person name="Dyall-Smith M.L."/>
        </authorList>
    </citation>
    <scope>NUCLEOTIDE SEQUENCE [LARGE SCALE GENOMIC DNA]</scope>
    <source>
        <strain evidence="3">91-R6</strain>
        <strain evidence="5">ATCC 33171 / DSM 3754 / JCM 8978 / NBRC 102687 / NCIMB 764 / 91-R6</strain>
    </source>
</reference>
<organism evidence="3 5">
    <name type="scientific">Halobacterium salinarum (strain ATCC 33171 / DSM 3754 / JCM 8978 / NBRC 102687 / NCIMB 764 / 91-R6)</name>
    <dbReference type="NCBI Taxonomy" id="2597657"/>
    <lineage>
        <taxon>Archaea</taxon>
        <taxon>Methanobacteriati</taxon>
        <taxon>Methanobacteriota</taxon>
        <taxon>Stenosarchaea group</taxon>
        <taxon>Halobacteria</taxon>
        <taxon>Halobacteriales</taxon>
        <taxon>Halobacteriaceae</taxon>
        <taxon>Halobacterium</taxon>
    </lineage>
</organism>
<reference evidence="4 6" key="2">
    <citation type="submission" date="2019-07" db="EMBL/GenBank/DDBJ databases">
        <title>Genomic Encyclopedia of Archaeal and Bacterial Type Strains, Phase II (KMG-II): from individual species to whole genera.</title>
        <authorList>
            <person name="Goeker M."/>
        </authorList>
    </citation>
    <scope>NUCLEOTIDE SEQUENCE [LARGE SCALE GENOMIC DNA]</scope>
    <source>
        <strain evidence="4 6">DSM 3754</strain>
    </source>
</reference>
<keyword evidence="2" id="KW-0812">Transmembrane</keyword>
<evidence type="ECO:0000256" key="1">
    <source>
        <dbReference type="SAM" id="MobiDB-lite"/>
    </source>
</evidence>
<dbReference type="AlphaFoldDB" id="A0A4D6GT22"/>
<feature type="compositionally biased region" description="Low complexity" evidence="1">
    <location>
        <begin position="133"/>
        <end position="144"/>
    </location>
</feature>
<evidence type="ECO:0000313" key="4">
    <source>
        <dbReference type="EMBL" id="TYO73672.1"/>
    </source>
</evidence>
<sequence length="251" mass="27258">MSSRPENTHPQSNHTELATRLREAIKDNEQITTSHQRITPIKRRTPDIVNCLVQEEADHCQNNDAVEPRGVSAPQLAATDHFSVGEDTLRADLKTLTEHGYLDVETSGTTHWYTIADSWTHPETDNNDTASLTESTPTSDTDPTESTHTDTHNPAQTSVNHSNYQHLSAVFTQGAANLTPKQQSVVSIFAASAPIVGILGLVLIVGGQNGNPYFVAAGEDMIRASVTLLIGWFTLTLAGLAEGHTDRQQSV</sequence>
<keyword evidence="2" id="KW-1133">Transmembrane helix</keyword>
<reference evidence="3" key="3">
    <citation type="journal article" name="MicrobiologyOpen">
        <title>Whole-genome comparison between the type strain of Halobacterium salinarum (DSM 3754(T)) and the laboratory strains R1 and NRC-1.</title>
        <authorList>
            <person name="Pfeiffer F."/>
            <person name="Losensky G."/>
            <person name="Marchfelder A."/>
            <person name="Habermann B."/>
            <person name="Dyall-Smith M."/>
        </authorList>
    </citation>
    <scope>NUCLEOTIDE SEQUENCE</scope>
    <source>
        <strain evidence="3">91-R6</strain>
    </source>
</reference>